<feature type="coiled-coil region" evidence="1">
    <location>
        <begin position="88"/>
        <end position="115"/>
    </location>
</feature>
<sequence length="118" mass="12547">MVSRTRFTAIPSAPQAGAEEWLVRTLTALKENVELLTASRGEPDLASAALTRSSIRVATPPTQTMTRVSARGSGVSLSGTNVPVLEDYTALVNDVQRLANDVANLRATIEVLITELKG</sequence>
<organism evidence="2">
    <name type="scientific">Skeletonema virus LDF-2015a</name>
    <dbReference type="NCBI Taxonomy" id="1769778"/>
    <lineage>
        <taxon>Viruses</taxon>
    </lineage>
</organism>
<proteinExistence type="predicted"/>
<name>A0A1B1IHY2_9VIRU</name>
<evidence type="ECO:0000313" key="2">
    <source>
        <dbReference type="EMBL" id="ANR76354.1"/>
    </source>
</evidence>
<keyword evidence="1" id="KW-0175">Coiled coil</keyword>
<evidence type="ECO:0000256" key="1">
    <source>
        <dbReference type="SAM" id="Coils"/>
    </source>
</evidence>
<reference evidence="2" key="1">
    <citation type="submission" date="2015-12" db="EMBL/GenBank/DDBJ databases">
        <authorList>
            <person name="Shamseldin A."/>
            <person name="Moawad H."/>
            <person name="Abd El-Rahim W.M."/>
            <person name="Sadowsky M.J."/>
        </authorList>
    </citation>
    <scope>NUCLEOTIDE SEQUENCE</scope>
    <source>
        <strain evidence="2">WHH01</strain>
    </source>
</reference>
<protein>
    <submittedName>
        <fullName evidence="2">Uncharacterized protein</fullName>
    </submittedName>
</protein>
<accession>A0A1B1IHY2</accession>
<gene>
    <name evidence="2" type="ORF">AUR56_00008</name>
</gene>
<dbReference type="EMBL" id="KU382253">
    <property type="protein sequence ID" value="ANR76354.1"/>
    <property type="molecule type" value="Genomic_DNA"/>
</dbReference>